<evidence type="ECO:0000256" key="3">
    <source>
        <dbReference type="ARBA" id="ARBA00023027"/>
    </source>
</evidence>
<accession>A0A061C9R6</accession>
<evidence type="ECO:0000256" key="2">
    <source>
        <dbReference type="ARBA" id="ARBA00023002"/>
    </source>
</evidence>
<dbReference type="InterPro" id="IPR029752">
    <property type="entry name" value="D-isomer_DH_CS1"/>
</dbReference>
<feature type="domain" description="D-isomer specific 2-hydroxyacid dehydrogenase catalytic" evidence="5">
    <location>
        <begin position="12"/>
        <end position="329"/>
    </location>
</feature>
<keyword evidence="2 4" id="KW-0560">Oxidoreductase</keyword>
<dbReference type="PANTHER" id="PTHR43026">
    <property type="entry name" value="2-HYDROXYACID DEHYDROGENASE HOMOLOG 1-RELATED"/>
    <property type="match status" value="1"/>
</dbReference>
<dbReference type="OrthoDB" id="9805416at2"/>
<dbReference type="GO" id="GO:0008720">
    <property type="term" value="F:D-lactate dehydrogenase (NAD+) activity"/>
    <property type="evidence" value="ECO:0007669"/>
    <property type="project" value="TreeGrafter"/>
</dbReference>
<organism evidence="7">
    <name type="scientific">Lactobacillus delbrueckii subsp. lactis</name>
    <dbReference type="NCBI Taxonomy" id="29397"/>
    <lineage>
        <taxon>Bacteria</taxon>
        <taxon>Bacillati</taxon>
        <taxon>Bacillota</taxon>
        <taxon>Bacilli</taxon>
        <taxon>Lactobacillales</taxon>
        <taxon>Lactobacillaceae</taxon>
        <taxon>Lactobacillus</taxon>
    </lineage>
</organism>
<evidence type="ECO:0000256" key="4">
    <source>
        <dbReference type="RuleBase" id="RU003719"/>
    </source>
</evidence>
<keyword evidence="3" id="KW-0520">NAD</keyword>
<comment type="similarity">
    <text evidence="1 4">Belongs to the D-isomer specific 2-hydroxyacid dehydrogenase family.</text>
</comment>
<dbReference type="PANTHER" id="PTHR43026:SF1">
    <property type="entry name" value="2-HYDROXYACID DEHYDROGENASE HOMOLOG 1-RELATED"/>
    <property type="match status" value="1"/>
</dbReference>
<dbReference type="Proteomes" id="UP001200334">
    <property type="component" value="Unassembled WGS sequence"/>
</dbReference>
<evidence type="ECO:0000259" key="6">
    <source>
        <dbReference type="Pfam" id="PF02826"/>
    </source>
</evidence>
<dbReference type="InterPro" id="IPR006140">
    <property type="entry name" value="D-isomer_DH_NAD-bd"/>
</dbReference>
<evidence type="ECO:0000313" key="7">
    <source>
        <dbReference type="EMBL" id="AZA16328.1"/>
    </source>
</evidence>
<reference evidence="7" key="1">
    <citation type="submission" date="2018-07" db="EMBL/GenBank/DDBJ databases">
        <authorList>
            <person name="Somerville V."/>
        </authorList>
    </citation>
    <scope>NUCLEOTIDE SEQUENCE</scope>
    <source>
        <strain evidence="7">NWC_2_2</strain>
    </source>
</reference>
<dbReference type="EMBL" id="JAJNUY010000060">
    <property type="protein sequence ID" value="MCD5564275.1"/>
    <property type="molecule type" value="Genomic_DNA"/>
</dbReference>
<reference evidence="8 9" key="2">
    <citation type="submission" date="2021-12" db="EMBL/GenBank/DDBJ databases">
        <title>Antimicrobial susceptibility of Lactobacillus delbrueckii subsp. lactis obtained from milk products and other habitats.</title>
        <authorList>
            <person name="Shani N."/>
        </authorList>
    </citation>
    <scope>NUCLEOTIDE SEQUENCE [LARGE SCALE GENOMIC DNA]</scope>
    <source>
        <strain evidence="8 9">FAM 21755</strain>
    </source>
</reference>
<gene>
    <name evidence="7" type="ORF">DQL93_07365</name>
    <name evidence="8" type="ORF">LOB85_09265</name>
</gene>
<evidence type="ECO:0000313" key="9">
    <source>
        <dbReference type="Proteomes" id="UP001200334"/>
    </source>
</evidence>
<dbReference type="PROSITE" id="PS00670">
    <property type="entry name" value="D_2_HYDROXYACID_DH_2"/>
    <property type="match status" value="1"/>
</dbReference>
<evidence type="ECO:0000256" key="1">
    <source>
        <dbReference type="ARBA" id="ARBA00005854"/>
    </source>
</evidence>
<dbReference type="PROSITE" id="PS00065">
    <property type="entry name" value="D_2_HYDROXYACID_DH_1"/>
    <property type="match status" value="1"/>
</dbReference>
<sequence length="330" mass="36497">MKAYLFGVTPVEEAFLKEWQDQHPDDEISYTHSPLTADNLELAKGFEAVSTQQAEPLTASDLEPLAAGGIKHLALRKVGADNIDLEAAAKYGITVANVPAYSPRAIAENGLTGAMYLLRKWGYYHRKMRRGDFTRSTELMSDEIFNQTVGIVGLGRIGAAAAEMYHALGARVIGYDPVYNASLEPFLDFVDFETLIKESDIVQVHIPLTPENKGMLSANEFAKMKDDAILVNQSRGELVDTAALIVALKYHEIGGAALDVLEGEEKIFGRKFEDVGSLPDEYTELINLPNVVMSPHSAYYTKMAVKNMFFQSMTDIEWTLSGKKAFFKVN</sequence>
<dbReference type="InterPro" id="IPR036291">
    <property type="entry name" value="NAD(P)-bd_dom_sf"/>
</dbReference>
<dbReference type="Pfam" id="PF02826">
    <property type="entry name" value="2-Hacid_dh_C"/>
    <property type="match status" value="1"/>
</dbReference>
<dbReference type="SUPFAM" id="SSF51735">
    <property type="entry name" value="NAD(P)-binding Rossmann-fold domains"/>
    <property type="match status" value="1"/>
</dbReference>
<dbReference type="InterPro" id="IPR006139">
    <property type="entry name" value="D-isomer_2_OHA_DH_cat_dom"/>
</dbReference>
<dbReference type="EMBL" id="CP031023">
    <property type="protein sequence ID" value="AZA16328.1"/>
    <property type="molecule type" value="Genomic_DNA"/>
</dbReference>
<dbReference type="PROSITE" id="PS00671">
    <property type="entry name" value="D_2_HYDROXYACID_DH_3"/>
    <property type="match status" value="1"/>
</dbReference>
<proteinExistence type="inferred from homology"/>
<dbReference type="RefSeq" id="WP_016396315.1">
    <property type="nucleotide sequence ID" value="NZ_BJLO01000080.1"/>
</dbReference>
<dbReference type="AlphaFoldDB" id="A0A061C9R6"/>
<dbReference type="Gene3D" id="3.40.50.720">
    <property type="entry name" value="NAD(P)-binding Rossmann-like Domain"/>
    <property type="match status" value="2"/>
</dbReference>
<name>A0A061C9R6_LACDL</name>
<dbReference type="InterPro" id="IPR029753">
    <property type="entry name" value="D-isomer_DH_CS"/>
</dbReference>
<dbReference type="GO" id="GO:0051287">
    <property type="term" value="F:NAD binding"/>
    <property type="evidence" value="ECO:0007669"/>
    <property type="project" value="InterPro"/>
</dbReference>
<feature type="domain" description="D-isomer specific 2-hydroxyacid dehydrogenase NAD-binding" evidence="6">
    <location>
        <begin position="114"/>
        <end position="298"/>
    </location>
</feature>
<dbReference type="SUPFAM" id="SSF52283">
    <property type="entry name" value="Formate/glycerate dehydrogenase catalytic domain-like"/>
    <property type="match status" value="1"/>
</dbReference>
<dbReference type="InterPro" id="IPR058205">
    <property type="entry name" value="D-LDH-like"/>
</dbReference>
<dbReference type="CDD" id="cd12186">
    <property type="entry name" value="LDH"/>
    <property type="match status" value="1"/>
</dbReference>
<dbReference type="Pfam" id="PF00389">
    <property type="entry name" value="2-Hacid_dh"/>
    <property type="match status" value="1"/>
</dbReference>
<evidence type="ECO:0000259" key="5">
    <source>
        <dbReference type="Pfam" id="PF00389"/>
    </source>
</evidence>
<protein>
    <submittedName>
        <fullName evidence="7">D-2-hydroxyacid dehydrogenase</fullName>
    </submittedName>
</protein>
<evidence type="ECO:0000313" key="8">
    <source>
        <dbReference type="EMBL" id="MCD5564275.1"/>
    </source>
</evidence>